<dbReference type="InterPro" id="IPR027785">
    <property type="entry name" value="UvrD-like_helicase_C"/>
</dbReference>
<dbReference type="Gene3D" id="3.40.50.300">
    <property type="entry name" value="P-loop containing nucleotide triphosphate hydrolases"/>
    <property type="match status" value="2"/>
</dbReference>
<dbReference type="InterPro" id="IPR050534">
    <property type="entry name" value="Coronavir_polyprotein_1ab"/>
</dbReference>
<dbReference type="PANTHER" id="PTHR43788:SF6">
    <property type="entry name" value="DNA HELICASE B"/>
    <property type="match status" value="1"/>
</dbReference>
<evidence type="ECO:0000256" key="3">
    <source>
        <dbReference type="SAM" id="MobiDB-lite"/>
    </source>
</evidence>
<dbReference type="PANTHER" id="PTHR43788">
    <property type="entry name" value="DNA2/NAM7 HELICASE FAMILY MEMBER"/>
    <property type="match status" value="1"/>
</dbReference>
<dbReference type="Pfam" id="PF13538">
    <property type="entry name" value="UvrD_C_2"/>
    <property type="match status" value="1"/>
</dbReference>
<organism evidence="5 6">
    <name type="scientific">Pseudomonas phage RWG</name>
    <dbReference type="NCBI Taxonomy" id="1541890"/>
    <lineage>
        <taxon>Viruses</taxon>
        <taxon>Duplodnaviria</taxon>
        <taxon>Heunggongvirae</taxon>
        <taxon>Uroviricota</taxon>
        <taxon>Caudoviricetes</taxon>
        <taxon>Schitoviridae</taxon>
        <taxon>Migulavirinae</taxon>
        <taxon>Litunavirus</taxon>
        <taxon>Litunavirus Ab09</taxon>
    </lineage>
</organism>
<dbReference type="GO" id="GO:0003678">
    <property type="term" value="F:DNA helicase activity"/>
    <property type="evidence" value="ECO:0007669"/>
    <property type="project" value="UniProtKB-ARBA"/>
</dbReference>
<keyword evidence="2" id="KW-0067">ATP-binding</keyword>
<proteinExistence type="predicted"/>
<accession>A0A0A7NNV3</accession>
<evidence type="ECO:0000256" key="1">
    <source>
        <dbReference type="ARBA" id="ARBA00022741"/>
    </source>
</evidence>
<evidence type="ECO:0000256" key="2">
    <source>
        <dbReference type="ARBA" id="ARBA00022840"/>
    </source>
</evidence>
<feature type="region of interest" description="Disordered" evidence="3">
    <location>
        <begin position="1"/>
        <end position="25"/>
    </location>
</feature>
<dbReference type="Proteomes" id="UP000030920">
    <property type="component" value="Segment"/>
</dbReference>
<dbReference type="CDD" id="cd18809">
    <property type="entry name" value="SF1_C_RecD"/>
    <property type="match status" value="1"/>
</dbReference>
<evidence type="ECO:0000259" key="4">
    <source>
        <dbReference type="Pfam" id="PF13538"/>
    </source>
</evidence>
<protein>
    <recommendedName>
        <fullName evidence="4">UvrD-like helicase C-terminal domain-containing protein</fullName>
    </recommendedName>
</protein>
<dbReference type="Pfam" id="PF13245">
    <property type="entry name" value="AAA_19"/>
    <property type="match status" value="1"/>
</dbReference>
<evidence type="ECO:0000313" key="5">
    <source>
        <dbReference type="EMBL" id="AIZ94786.2"/>
    </source>
</evidence>
<dbReference type="InterPro" id="IPR027417">
    <property type="entry name" value="P-loop_NTPase"/>
</dbReference>
<evidence type="ECO:0000313" key="6">
    <source>
        <dbReference type="Proteomes" id="UP000030920"/>
    </source>
</evidence>
<dbReference type="SUPFAM" id="SSF52540">
    <property type="entry name" value="P-loop containing nucleoside triphosphate hydrolases"/>
    <property type="match status" value="2"/>
</dbReference>
<sequence>MVDSPVQQEIELESPVRASDPVRSEGVDKPAPFVLTPGQEAGFQTFINFYSNPDAQVMVLKGWSGTGKSTLIRRILDEMETLDRALSTLDDNFEPFEPLLTATTNQACDALAVAMKEFNHEVKTIHRALGLRLRTDYKTGKSELMPIRNFDIPFRCLIVVDEASYIDPALLQFCFDRTDCCKFIFVGDDCQLTPVGTNIMPAFAMKDIVVELTEVKRQNSGPLLDLCNAFRHTVKTGEWPKIQLDGDQLIHVQRDKFVEMAEEAFQNPQVHGSTKVLAYTNACVTEYNKHFSQLLLGSSDPQVGQKMLVNEAVINKHAQLSNGSEVVIEDIRPTREFDVDGYLVKLMHHNSSFFLPKSLKDRKDREKLARKEEDYKILQLIDQNWVDLRPAFSCTVNKSQGSTYDTVFIDLDNICGKVHRPNALARLLYVGFSRARRRVVMTGDM</sequence>
<keyword evidence="1" id="KW-0547">Nucleotide-binding</keyword>
<dbReference type="EMBL" id="KM411958">
    <property type="protein sequence ID" value="AIZ94786.2"/>
    <property type="molecule type" value="Genomic_DNA"/>
</dbReference>
<dbReference type="GO" id="GO:0005524">
    <property type="term" value="F:ATP binding"/>
    <property type="evidence" value="ECO:0007669"/>
    <property type="project" value="UniProtKB-KW"/>
</dbReference>
<feature type="domain" description="UvrD-like helicase C-terminal" evidence="4">
    <location>
        <begin position="391"/>
        <end position="441"/>
    </location>
</feature>
<name>A0A0A7NNV3_9CAUD</name>
<reference evidence="5 6" key="1">
    <citation type="submission" date="2014-08" db="EMBL/GenBank/DDBJ databases">
        <title>Directed in vitro evolution of therapeutic bacteriophage: the Appelmans protocol.</title>
        <authorList>
            <person name="Burrowes B.H."/>
            <person name="Molineux I.J."/>
            <person name="Alves D.R."/>
            <person name="Fralick J.A."/>
        </authorList>
    </citation>
    <scope>NUCLEOTIDE SEQUENCE [LARGE SCALE GENOMIC DNA]</scope>
</reference>